<proteinExistence type="predicted"/>
<evidence type="ECO:0000313" key="1">
    <source>
        <dbReference type="EMBL" id="KAJ0089558.1"/>
    </source>
</evidence>
<dbReference type="Proteomes" id="UP001164250">
    <property type="component" value="Chromosome 8"/>
</dbReference>
<sequence>MNFLLGTNTIQLQISQQGAFNGFGLMSSSSPGGYPHGGPYQSSYFGSNDRLQPALDKGRRRERDQDSNSVSNDSHGIDRNRGPRASKVKGKGTSEQSSSSSNSKNNVTGLQINLELYNRPDFVTEYENAKFFVIKSFSEDNVHKSIKYNVWASTPHGNKKLDAAYHEANNTSGSFPVFLLFSVNASGQFCGVAEMVGPVDFEKDADYWQQDRWSGQFPVKWHIIKDVPNNRFRHLLLENNDNKPVTHSRDSQEVKLEQGIEMLKIFKEHDARTCILDDFDFYDERERTLKERRARQQPPLTKDIPDSVAENSVKQVSDSFAQALQLEDIPKESLNHAGVISRTDVSVLLASDPLNQTSDSFSVAIQSENSNKERSAAETGGEHQN</sequence>
<protein>
    <submittedName>
        <fullName evidence="1">Uncharacterized protein</fullName>
    </submittedName>
</protein>
<organism evidence="1 2">
    <name type="scientific">Pistacia atlantica</name>
    <dbReference type="NCBI Taxonomy" id="434234"/>
    <lineage>
        <taxon>Eukaryota</taxon>
        <taxon>Viridiplantae</taxon>
        <taxon>Streptophyta</taxon>
        <taxon>Embryophyta</taxon>
        <taxon>Tracheophyta</taxon>
        <taxon>Spermatophyta</taxon>
        <taxon>Magnoliopsida</taxon>
        <taxon>eudicotyledons</taxon>
        <taxon>Gunneridae</taxon>
        <taxon>Pentapetalae</taxon>
        <taxon>rosids</taxon>
        <taxon>malvids</taxon>
        <taxon>Sapindales</taxon>
        <taxon>Anacardiaceae</taxon>
        <taxon>Pistacia</taxon>
    </lineage>
</organism>
<comment type="caution">
    <text evidence="1">The sequence shown here is derived from an EMBL/GenBank/DDBJ whole genome shotgun (WGS) entry which is preliminary data.</text>
</comment>
<gene>
    <name evidence="1" type="ORF">Patl1_13977</name>
</gene>
<keyword evidence="2" id="KW-1185">Reference proteome</keyword>
<dbReference type="EMBL" id="CM047904">
    <property type="protein sequence ID" value="KAJ0089558.1"/>
    <property type="molecule type" value="Genomic_DNA"/>
</dbReference>
<reference evidence="2" key="1">
    <citation type="journal article" date="2023" name="G3 (Bethesda)">
        <title>Genome assembly and association tests identify interacting loci associated with vigor, precocity, and sex in interspecific pistachio rootstocks.</title>
        <authorList>
            <person name="Palmer W."/>
            <person name="Jacygrad E."/>
            <person name="Sagayaradj S."/>
            <person name="Cavanaugh K."/>
            <person name="Han R."/>
            <person name="Bertier L."/>
            <person name="Beede B."/>
            <person name="Kafkas S."/>
            <person name="Golino D."/>
            <person name="Preece J."/>
            <person name="Michelmore R."/>
        </authorList>
    </citation>
    <scope>NUCLEOTIDE SEQUENCE [LARGE SCALE GENOMIC DNA]</scope>
</reference>
<accession>A0ACC1ASE3</accession>
<evidence type="ECO:0000313" key="2">
    <source>
        <dbReference type="Proteomes" id="UP001164250"/>
    </source>
</evidence>
<name>A0ACC1ASE3_9ROSI</name>